<reference evidence="3" key="1">
    <citation type="submission" date="2023-01" db="EMBL/GenBank/DDBJ databases">
        <title>Whole genome sequence of Paucibacter sp. S2-9 isolated from pond sediment.</title>
        <authorList>
            <person name="Jung J.Y."/>
        </authorList>
    </citation>
    <scope>NUCLEOTIDE SEQUENCE</scope>
    <source>
        <strain evidence="3">S2-9</strain>
    </source>
</reference>
<evidence type="ECO:0000313" key="3">
    <source>
        <dbReference type="EMBL" id="WIT13298.1"/>
    </source>
</evidence>
<dbReference type="KEGG" id="pais:PFX98_06720"/>
<organism evidence="3 4">
    <name type="scientific">Paucibacter sediminis</name>
    <dbReference type="NCBI Taxonomy" id="3019553"/>
    <lineage>
        <taxon>Bacteria</taxon>
        <taxon>Pseudomonadati</taxon>
        <taxon>Pseudomonadota</taxon>
        <taxon>Betaproteobacteria</taxon>
        <taxon>Burkholderiales</taxon>
        <taxon>Sphaerotilaceae</taxon>
        <taxon>Roseateles</taxon>
    </lineage>
</organism>
<feature type="binding site" evidence="2">
    <location>
        <position position="71"/>
    </location>
    <ligand>
        <name>substrate</name>
    </ligand>
</feature>
<keyword evidence="4" id="KW-1185">Reference proteome</keyword>
<dbReference type="CDD" id="cd07067">
    <property type="entry name" value="HP_PGM_like"/>
    <property type="match status" value="1"/>
</dbReference>
<dbReference type="PANTHER" id="PTHR48100">
    <property type="entry name" value="BROAD-SPECIFICITY PHOSPHATASE YOR283W-RELATED"/>
    <property type="match status" value="1"/>
</dbReference>
<feature type="active site" description="Proton donor/acceptor" evidence="1">
    <location>
        <position position="100"/>
    </location>
</feature>
<sequence length="250" mass="27237">MSSTTAPGQRRRIYLMRHGAVSYFDATTGRPVLPEQVSLNELGQAQARAAGEQFAREGVRFDRVIVSGLPRTVQTAGLVLQQLGASAQALSPQTWPELQEIRGGRLAEIPQADLQAAFTGLHHARLGEDTRFLNGESVGELLDRVLPAVARLRADPGWDCALLVLHGVVNAAILSHALSGGQRLLYGSLVQSPACINVLDVGAAPDDWLLRVCNFAPTGALHVEERHTTMEALYQQYLRYRALQDEKKEA</sequence>
<dbReference type="Gene3D" id="3.40.50.1240">
    <property type="entry name" value="Phosphoglycerate mutase-like"/>
    <property type="match status" value="1"/>
</dbReference>
<evidence type="ECO:0000256" key="1">
    <source>
        <dbReference type="PIRSR" id="PIRSR613078-1"/>
    </source>
</evidence>
<dbReference type="PANTHER" id="PTHR48100:SF10">
    <property type="entry name" value="2-CARBOXY-D-ARABINITOL-1-PHOSPHATASE-RELATED"/>
    <property type="match status" value="1"/>
</dbReference>
<dbReference type="AlphaFoldDB" id="A0AA95SMH3"/>
<dbReference type="Proteomes" id="UP001177769">
    <property type="component" value="Chromosome"/>
</dbReference>
<evidence type="ECO:0000256" key="2">
    <source>
        <dbReference type="PIRSR" id="PIRSR613078-2"/>
    </source>
</evidence>
<accession>A0AA95SMH3</accession>
<dbReference type="EMBL" id="CP116346">
    <property type="protein sequence ID" value="WIT13298.1"/>
    <property type="molecule type" value="Genomic_DNA"/>
</dbReference>
<dbReference type="InterPro" id="IPR050275">
    <property type="entry name" value="PGM_Phosphatase"/>
</dbReference>
<dbReference type="Pfam" id="PF00300">
    <property type="entry name" value="His_Phos_1"/>
    <property type="match status" value="1"/>
</dbReference>
<dbReference type="SMART" id="SM00855">
    <property type="entry name" value="PGAM"/>
    <property type="match status" value="1"/>
</dbReference>
<gene>
    <name evidence="3" type="ORF">PFX98_06720</name>
</gene>
<dbReference type="InterPro" id="IPR029033">
    <property type="entry name" value="His_PPase_superfam"/>
</dbReference>
<dbReference type="SUPFAM" id="SSF53254">
    <property type="entry name" value="Phosphoglycerate mutase-like"/>
    <property type="match status" value="1"/>
</dbReference>
<dbReference type="RefSeq" id="WP_285234408.1">
    <property type="nucleotide sequence ID" value="NZ_CP116346.1"/>
</dbReference>
<proteinExistence type="predicted"/>
<name>A0AA95SMH3_9BURK</name>
<evidence type="ECO:0000313" key="4">
    <source>
        <dbReference type="Proteomes" id="UP001177769"/>
    </source>
</evidence>
<feature type="active site" description="Tele-phosphohistidine intermediate" evidence="1">
    <location>
        <position position="18"/>
    </location>
</feature>
<dbReference type="GO" id="GO:0016791">
    <property type="term" value="F:phosphatase activity"/>
    <property type="evidence" value="ECO:0007669"/>
    <property type="project" value="TreeGrafter"/>
</dbReference>
<protein>
    <submittedName>
        <fullName evidence="3">Histidine phosphatase family protein</fullName>
    </submittedName>
</protein>
<dbReference type="InterPro" id="IPR013078">
    <property type="entry name" value="His_Pase_superF_clade-1"/>
</dbReference>